<protein>
    <recommendedName>
        <fullName evidence="3">histidine kinase</fullName>
        <ecNumber evidence="3">2.7.13.3</ecNumber>
    </recommendedName>
</protein>
<dbReference type="Pfam" id="PF02743">
    <property type="entry name" value="dCache_1"/>
    <property type="match status" value="1"/>
</dbReference>
<keyword evidence="9 10" id="KW-0472">Membrane</keyword>
<dbReference type="EC" id="2.7.13.3" evidence="3"/>
<evidence type="ECO:0000256" key="2">
    <source>
        <dbReference type="ARBA" id="ARBA00004651"/>
    </source>
</evidence>
<evidence type="ECO:0000256" key="3">
    <source>
        <dbReference type="ARBA" id="ARBA00012438"/>
    </source>
</evidence>
<reference evidence="12 13" key="1">
    <citation type="submission" date="2019-01" db="EMBL/GenBank/DDBJ databases">
        <title>PMF-metabolizing Aryl O-demethylase.</title>
        <authorList>
            <person name="Kim M."/>
        </authorList>
    </citation>
    <scope>NUCLEOTIDE SEQUENCE [LARGE SCALE GENOMIC DNA]</scope>
    <source>
        <strain evidence="12 13">PMF1</strain>
    </source>
</reference>
<dbReference type="GO" id="GO:0005886">
    <property type="term" value="C:plasma membrane"/>
    <property type="evidence" value="ECO:0007669"/>
    <property type="project" value="UniProtKB-SubCell"/>
</dbReference>
<dbReference type="InterPro" id="IPR003594">
    <property type="entry name" value="HATPase_dom"/>
</dbReference>
<dbReference type="Gene3D" id="3.30.450.20">
    <property type="entry name" value="PAS domain"/>
    <property type="match status" value="1"/>
</dbReference>
<evidence type="ECO:0000259" key="11">
    <source>
        <dbReference type="PROSITE" id="PS50109"/>
    </source>
</evidence>
<dbReference type="PROSITE" id="PS50109">
    <property type="entry name" value="HIS_KIN"/>
    <property type="match status" value="1"/>
</dbReference>
<evidence type="ECO:0000256" key="6">
    <source>
        <dbReference type="ARBA" id="ARBA00022777"/>
    </source>
</evidence>
<dbReference type="Pfam" id="PF02518">
    <property type="entry name" value="HATPase_c"/>
    <property type="match status" value="1"/>
</dbReference>
<keyword evidence="5 10" id="KW-0812">Transmembrane</keyword>
<dbReference type="Pfam" id="PF06580">
    <property type="entry name" value="His_kinase"/>
    <property type="match status" value="1"/>
</dbReference>
<evidence type="ECO:0000256" key="1">
    <source>
        <dbReference type="ARBA" id="ARBA00000085"/>
    </source>
</evidence>
<dbReference type="InterPro" id="IPR036890">
    <property type="entry name" value="HATPase_C_sf"/>
</dbReference>
<proteinExistence type="predicted"/>
<comment type="catalytic activity">
    <reaction evidence="1">
        <text>ATP + protein L-histidine = ADP + protein N-phospho-L-histidine.</text>
        <dbReference type="EC" id="2.7.13.3"/>
    </reaction>
</comment>
<evidence type="ECO:0000256" key="5">
    <source>
        <dbReference type="ARBA" id="ARBA00022692"/>
    </source>
</evidence>
<feature type="domain" description="Histidine kinase" evidence="11">
    <location>
        <begin position="484"/>
        <end position="589"/>
    </location>
</feature>
<name>A0A4P6M341_9FIRM</name>
<keyword evidence="6 12" id="KW-0418">Kinase</keyword>
<dbReference type="InterPro" id="IPR004358">
    <property type="entry name" value="Sig_transdc_His_kin-like_C"/>
</dbReference>
<dbReference type="InterPro" id="IPR010559">
    <property type="entry name" value="Sig_transdc_His_kin_internal"/>
</dbReference>
<gene>
    <name evidence="12" type="primary">yehU_16</name>
    <name evidence="12" type="ORF">PMF13cell1_05210</name>
</gene>
<dbReference type="EMBL" id="CP035945">
    <property type="protein sequence ID" value="QBE99631.1"/>
    <property type="molecule type" value="Genomic_DNA"/>
</dbReference>
<evidence type="ECO:0000313" key="13">
    <source>
        <dbReference type="Proteomes" id="UP000289794"/>
    </source>
</evidence>
<dbReference type="Gene3D" id="3.30.565.10">
    <property type="entry name" value="Histidine kinase-like ATPase, C-terminal domain"/>
    <property type="match status" value="1"/>
</dbReference>
<keyword evidence="8" id="KW-0902">Two-component regulatory system</keyword>
<dbReference type="PANTHER" id="PTHR34220">
    <property type="entry name" value="SENSOR HISTIDINE KINASE YPDA"/>
    <property type="match status" value="1"/>
</dbReference>
<dbReference type="Proteomes" id="UP000289794">
    <property type="component" value="Chromosome"/>
</dbReference>
<evidence type="ECO:0000256" key="7">
    <source>
        <dbReference type="ARBA" id="ARBA00022989"/>
    </source>
</evidence>
<accession>A0A4P6M341</accession>
<sequence>MKNKYFGRLKNVKPRGIQSTIMFAISVISISIMLILGIVMYIRFSFLSRQEITQSTQKLMEQAGENLEDYLGSMRQISDAVYYNVIKENDLSNQDMDIQRGMNLLYEANRDSLRSIAIYNNYGSLMAAEPLASQKEDPDVTRQDWFKKAMGKMENMHFSTPHIQNLFDDGTLRYYWVISLSRVVELTNNGDSQLGVLLVDMDYSNISRMMKQINTLNNGQYYYLCDSNGEIIYHMRQIQISDGIGKENSKTAAKYKDGVYDETFEGEHRKVIVNTISYTGWKLVGVIPYSTFTHGMINIRYFIVVLMLLMAMMLVIINRVVSVRISSPILKLNNSVMEYEAGEKPEIYTGGSLEIRHLGYSIQKSYEQIDTLMRKIVLEQNERRKSELDALQSQINPHFLYNALESITWMIEGERNDDAVFMISQLAKLFRISLSKGRTVISVKDELQHAQSYMNIQKVRYKNAFSIVFDVDPSIYSYCTVKLILQPILENAIAYGVSSMDDCGEIKVTGVHKDDNIIFAVTDNGIGMSEEEVSLILTDSKRVHKHGSGVGLVNVNNRIQILFGKEYGLRVESEPDEGTTVSICIPAVPYTEENSRILEKGYIFSREEMTDRKTQGK</sequence>
<feature type="transmembrane region" description="Helical" evidence="10">
    <location>
        <begin position="21"/>
        <end position="42"/>
    </location>
</feature>
<keyword evidence="4" id="KW-1003">Cell membrane</keyword>
<dbReference type="InterPro" id="IPR050640">
    <property type="entry name" value="Bact_2-comp_sensor_kinase"/>
</dbReference>
<dbReference type="RefSeq" id="WP_130182636.1">
    <property type="nucleotide sequence ID" value="NZ_CP035945.1"/>
</dbReference>
<comment type="subcellular location">
    <subcellularLocation>
        <location evidence="2">Cell membrane</location>
        <topology evidence="2">Multi-pass membrane protein</topology>
    </subcellularLocation>
</comment>
<dbReference type="CDD" id="cd12912">
    <property type="entry name" value="PDC2_MCP_like"/>
    <property type="match status" value="1"/>
</dbReference>
<evidence type="ECO:0000313" key="12">
    <source>
        <dbReference type="EMBL" id="QBE99631.1"/>
    </source>
</evidence>
<evidence type="ECO:0000256" key="10">
    <source>
        <dbReference type="SAM" id="Phobius"/>
    </source>
</evidence>
<dbReference type="InterPro" id="IPR033479">
    <property type="entry name" value="dCache_1"/>
</dbReference>
<dbReference type="GO" id="GO:0000155">
    <property type="term" value="F:phosphorelay sensor kinase activity"/>
    <property type="evidence" value="ECO:0007669"/>
    <property type="project" value="InterPro"/>
</dbReference>
<dbReference type="AlphaFoldDB" id="A0A4P6M341"/>
<evidence type="ECO:0000256" key="4">
    <source>
        <dbReference type="ARBA" id="ARBA00022475"/>
    </source>
</evidence>
<dbReference type="PRINTS" id="PR00344">
    <property type="entry name" value="BCTRLSENSOR"/>
</dbReference>
<dbReference type="InterPro" id="IPR005467">
    <property type="entry name" value="His_kinase_dom"/>
</dbReference>
<evidence type="ECO:0000256" key="8">
    <source>
        <dbReference type="ARBA" id="ARBA00023012"/>
    </source>
</evidence>
<keyword evidence="7 10" id="KW-1133">Transmembrane helix</keyword>
<dbReference type="SMART" id="SM00387">
    <property type="entry name" value="HATPase_c"/>
    <property type="match status" value="1"/>
</dbReference>
<dbReference type="KEGG" id="bpro:PMF13cell1_05210"/>
<evidence type="ECO:0000256" key="9">
    <source>
        <dbReference type="ARBA" id="ARBA00023136"/>
    </source>
</evidence>
<organism evidence="12 13">
    <name type="scientific">Blautia producta</name>
    <dbReference type="NCBI Taxonomy" id="33035"/>
    <lineage>
        <taxon>Bacteria</taxon>
        <taxon>Bacillati</taxon>
        <taxon>Bacillota</taxon>
        <taxon>Clostridia</taxon>
        <taxon>Lachnospirales</taxon>
        <taxon>Lachnospiraceae</taxon>
        <taxon>Blautia</taxon>
    </lineage>
</organism>
<dbReference type="SUPFAM" id="SSF55874">
    <property type="entry name" value="ATPase domain of HSP90 chaperone/DNA topoisomerase II/histidine kinase"/>
    <property type="match status" value="1"/>
</dbReference>
<keyword evidence="12" id="KW-0808">Transferase</keyword>
<feature type="transmembrane region" description="Helical" evidence="10">
    <location>
        <begin position="301"/>
        <end position="321"/>
    </location>
</feature>
<dbReference type="PANTHER" id="PTHR34220:SF7">
    <property type="entry name" value="SENSOR HISTIDINE KINASE YPDA"/>
    <property type="match status" value="1"/>
</dbReference>